<evidence type="ECO:0000313" key="1">
    <source>
        <dbReference type="EMBL" id="KAF2262118.1"/>
    </source>
</evidence>
<dbReference type="AlphaFoldDB" id="A0A9P4K4S6"/>
<protein>
    <submittedName>
        <fullName evidence="1">Uncharacterized protein</fullName>
    </submittedName>
</protein>
<reference evidence="2" key="1">
    <citation type="journal article" date="2020" name="Stud. Mycol.">
        <title>101 Dothideomycetes genomes: A test case for predicting lifestyles and emergence of pathogens.</title>
        <authorList>
            <person name="Haridas S."/>
            <person name="Albert R."/>
            <person name="Binder M."/>
            <person name="Bloem J."/>
            <person name="LaButti K."/>
            <person name="Salamov A."/>
            <person name="Andreopoulos B."/>
            <person name="Baker S."/>
            <person name="Barry K."/>
            <person name="Bills G."/>
            <person name="Bluhm B."/>
            <person name="Cannon C."/>
            <person name="Castanera R."/>
            <person name="Culley D."/>
            <person name="Daum C."/>
            <person name="Ezra D."/>
            <person name="Gonzalez J."/>
            <person name="Henrissat B."/>
            <person name="Kuo A."/>
            <person name="Liang C."/>
            <person name="Lipzen A."/>
            <person name="Lutzoni F."/>
            <person name="Magnuson J."/>
            <person name="Mondo S."/>
            <person name="Nolan M."/>
            <person name="Ohm R."/>
            <person name="Pangilinan J."/>
            <person name="Park H.-J."/>
            <person name="Ramirez L."/>
            <person name="Alfaro M."/>
            <person name="Sun H."/>
            <person name="Tritt A."/>
            <person name="Yoshinaga Y."/>
            <person name="Zwiers L.-H."/>
            <person name="Turgeon B."/>
            <person name="Goodwin S."/>
            <person name="Spatafora J."/>
            <person name="Crous P."/>
            <person name="Grigoriev I."/>
        </authorList>
    </citation>
    <scope>NUCLEOTIDE SEQUENCE [LARGE SCALE GENOMIC DNA]</scope>
    <source>
        <strain evidence="2">CBS 304.66</strain>
    </source>
</reference>
<sequence length="151" mass="16419">MLSDHLCARSVHGPYTRHILASLTSILPSKVTFAGRHLHLEGPFLPQVLDQYVSSALLIGVVTSRSLCNQLTFTSRGVLDVSSGRLPTAITTSAVFTCPALSPLRKSINIMDPALLSNLKGSRKQGRTVAFPIPLHLAYFLLELSLVRQNT</sequence>
<accession>A0A9P4K4S6</accession>
<organism evidence="1 2">
    <name type="scientific">Lojkania enalia</name>
    <dbReference type="NCBI Taxonomy" id="147567"/>
    <lineage>
        <taxon>Eukaryota</taxon>
        <taxon>Fungi</taxon>
        <taxon>Dikarya</taxon>
        <taxon>Ascomycota</taxon>
        <taxon>Pezizomycotina</taxon>
        <taxon>Dothideomycetes</taxon>
        <taxon>Pleosporomycetidae</taxon>
        <taxon>Pleosporales</taxon>
        <taxon>Pleosporales incertae sedis</taxon>
        <taxon>Lojkania</taxon>
    </lineage>
</organism>
<proteinExistence type="predicted"/>
<keyword evidence="2" id="KW-1185">Reference proteome</keyword>
<evidence type="ECO:0000313" key="2">
    <source>
        <dbReference type="Proteomes" id="UP000800093"/>
    </source>
</evidence>
<name>A0A9P4K4S6_9PLEO</name>
<gene>
    <name evidence="1" type="ORF">CC78DRAFT_323873</name>
</gene>
<comment type="caution">
    <text evidence="1">The sequence shown here is derived from an EMBL/GenBank/DDBJ whole genome shotgun (WGS) entry which is preliminary data.</text>
</comment>
<dbReference type="Proteomes" id="UP000800093">
    <property type="component" value="Unassembled WGS sequence"/>
</dbReference>
<dbReference type="EMBL" id="ML986644">
    <property type="protein sequence ID" value="KAF2262118.1"/>
    <property type="molecule type" value="Genomic_DNA"/>
</dbReference>